<comment type="caution">
    <text evidence="2">The sequence shown here is derived from an EMBL/GenBank/DDBJ whole genome shotgun (WGS) entry which is preliminary data.</text>
</comment>
<keyword evidence="3" id="KW-1185">Reference proteome</keyword>
<evidence type="ECO:0000256" key="1">
    <source>
        <dbReference type="SAM" id="MobiDB-lite"/>
    </source>
</evidence>
<feature type="region of interest" description="Disordered" evidence="1">
    <location>
        <begin position="1"/>
        <end position="29"/>
    </location>
</feature>
<evidence type="ECO:0000313" key="3">
    <source>
        <dbReference type="Proteomes" id="UP001589575"/>
    </source>
</evidence>
<proteinExistence type="predicted"/>
<sequence length="72" mass="7607">MTLQDRLGVTPHAQGAIEVDGRASGPAGGVEARRHQVQDTVPHDGYVPVLCWSRFGCHALPPLPSLMGVPVP</sequence>
<gene>
    <name evidence="2" type="ORF">ACFFX0_06225</name>
</gene>
<organism evidence="2 3">
    <name type="scientific">Citricoccus parietis</name>
    <dbReference type="NCBI Taxonomy" id="592307"/>
    <lineage>
        <taxon>Bacteria</taxon>
        <taxon>Bacillati</taxon>
        <taxon>Actinomycetota</taxon>
        <taxon>Actinomycetes</taxon>
        <taxon>Micrococcales</taxon>
        <taxon>Micrococcaceae</taxon>
        <taxon>Citricoccus</taxon>
    </lineage>
</organism>
<reference evidence="2 3" key="1">
    <citation type="submission" date="2024-09" db="EMBL/GenBank/DDBJ databases">
        <authorList>
            <person name="Sun Q."/>
            <person name="Mori K."/>
        </authorList>
    </citation>
    <scope>NUCLEOTIDE SEQUENCE [LARGE SCALE GENOMIC DNA]</scope>
    <source>
        <strain evidence="2 3">CCM 7609</strain>
    </source>
</reference>
<accession>A0ABV5FVW6</accession>
<dbReference type="Proteomes" id="UP001589575">
    <property type="component" value="Unassembled WGS sequence"/>
</dbReference>
<name>A0ABV5FVW6_9MICC</name>
<dbReference type="EMBL" id="JBHMFI010000001">
    <property type="protein sequence ID" value="MFB9070812.1"/>
    <property type="molecule type" value="Genomic_DNA"/>
</dbReference>
<protein>
    <submittedName>
        <fullName evidence="2">Uncharacterized protein</fullName>
    </submittedName>
</protein>
<evidence type="ECO:0000313" key="2">
    <source>
        <dbReference type="EMBL" id="MFB9070812.1"/>
    </source>
</evidence>